<dbReference type="Proteomes" id="UP000593765">
    <property type="component" value="Chromosome"/>
</dbReference>
<gene>
    <name evidence="1" type="ORF">IPV69_05000</name>
</gene>
<protein>
    <submittedName>
        <fullName evidence="1">DUF1501 domain-containing protein</fullName>
    </submittedName>
</protein>
<proteinExistence type="predicted"/>
<dbReference type="PANTHER" id="PTHR43737:SF1">
    <property type="entry name" value="DUF1501 DOMAIN-CONTAINING PROTEIN"/>
    <property type="match status" value="1"/>
</dbReference>
<dbReference type="AlphaFoldDB" id="A0A7M2X3P3"/>
<dbReference type="InterPro" id="IPR010869">
    <property type="entry name" value="DUF1501"/>
</dbReference>
<dbReference type="InterPro" id="IPR017850">
    <property type="entry name" value="Alkaline_phosphatase_core_sf"/>
</dbReference>
<dbReference type="PANTHER" id="PTHR43737">
    <property type="entry name" value="BLL7424 PROTEIN"/>
    <property type="match status" value="1"/>
</dbReference>
<dbReference type="Pfam" id="PF07394">
    <property type="entry name" value="DUF1501"/>
    <property type="match status" value="1"/>
</dbReference>
<reference evidence="1 2" key="1">
    <citation type="submission" date="2020-10" db="EMBL/GenBank/DDBJ databases">
        <title>Wide distribution of Phycisphaera-like planctomycetes from WD2101 soil group in peatlands and genome analysis of the first cultivated representative.</title>
        <authorList>
            <person name="Dedysh S.N."/>
            <person name="Beletsky A.V."/>
            <person name="Ivanova A."/>
            <person name="Kulichevskaya I.S."/>
            <person name="Suzina N.E."/>
            <person name="Philippov D.A."/>
            <person name="Rakitin A.L."/>
            <person name="Mardanov A.V."/>
            <person name="Ravin N.V."/>
        </authorList>
    </citation>
    <scope>NUCLEOTIDE SEQUENCE [LARGE SCALE GENOMIC DNA]</scope>
    <source>
        <strain evidence="1 2">M1803</strain>
    </source>
</reference>
<keyword evidence="2" id="KW-1185">Reference proteome</keyword>
<dbReference type="SUPFAM" id="SSF53649">
    <property type="entry name" value="Alkaline phosphatase-like"/>
    <property type="match status" value="1"/>
</dbReference>
<dbReference type="EMBL" id="CP063458">
    <property type="protein sequence ID" value="QOV92343.1"/>
    <property type="molecule type" value="Genomic_DNA"/>
</dbReference>
<name>A0A7M2X3P3_9BACT</name>
<sequence length="471" mass="51062">MFSRRHALKSAASGFGYLAFAGLASQAATKDAGSGAAGGALSPKAVHFPARAKRVIFLCMNGGPSHVDTFDYKPALQKNSGKAMSGRGGAKLLGSAYQFSQHGKSGLWFSQVFPHLAAHADDLCMINSMHTDLPNHSQAFVQMHTGSFQFTRPSVGAWSIYGLGSENANLPGFVTINPPTDNGGARNYGSSFLPPIFQGTKLGGNQIPGFYAALLKKDEIPGPPMKNLGEAGADRNVQRAQLDLIRSLNQHKLHRDVYHPEIEGAIESFELAFRMQDEVPDVMDLKAEPESIRQLYGIGSGKPTDRFGRQCLMARRLSEAGVRFVEITAPATWDHHFMIDKQLADSATATDKPIAGLLADLKQRGMLDDTLVIWAGEFGRTPYGQSGSGRDHNNKGYTTWMAGGGMKGGMAYGATDDVGYEAVEKPVHIHDWHATILHLLGLDHTRLTFNYGGRDFRLTDVYGKVVKEILA</sequence>
<dbReference type="InterPro" id="IPR006311">
    <property type="entry name" value="TAT_signal"/>
</dbReference>
<evidence type="ECO:0000313" key="2">
    <source>
        <dbReference type="Proteomes" id="UP000593765"/>
    </source>
</evidence>
<dbReference type="PROSITE" id="PS51318">
    <property type="entry name" value="TAT"/>
    <property type="match status" value="1"/>
</dbReference>
<accession>A0A7M2X3P3</accession>
<dbReference type="Gene3D" id="3.40.720.10">
    <property type="entry name" value="Alkaline Phosphatase, subunit A"/>
    <property type="match status" value="1"/>
</dbReference>
<evidence type="ECO:0000313" key="1">
    <source>
        <dbReference type="EMBL" id="QOV92343.1"/>
    </source>
</evidence>
<organism evidence="1 2">
    <name type="scientific">Humisphaera borealis</name>
    <dbReference type="NCBI Taxonomy" id="2807512"/>
    <lineage>
        <taxon>Bacteria</taxon>
        <taxon>Pseudomonadati</taxon>
        <taxon>Planctomycetota</taxon>
        <taxon>Phycisphaerae</taxon>
        <taxon>Tepidisphaerales</taxon>
        <taxon>Tepidisphaeraceae</taxon>
        <taxon>Humisphaera</taxon>
    </lineage>
</organism>
<dbReference type="RefSeq" id="WP_390884395.1">
    <property type="nucleotide sequence ID" value="NZ_CP063458.1"/>
</dbReference>
<dbReference type="KEGG" id="hbs:IPV69_05000"/>